<name>A0ABU3L8D7_9FLAO</name>
<protein>
    <submittedName>
        <fullName evidence="5">Shikimate dehydrogenase</fullName>
    </submittedName>
</protein>
<keyword evidence="6" id="KW-1185">Reference proteome</keyword>
<dbReference type="Gene3D" id="3.40.50.10860">
    <property type="entry name" value="Leucine Dehydrogenase, chain A, domain 1"/>
    <property type="match status" value="1"/>
</dbReference>
<sequence length="245" mass="27360">MAKHRFGLVGKNISYSFSKGYFTKKFSDLGLEGYSYENFDLPHIGEFPALVETHSDLQGLNVTIPYKQEVMSYLDALDSQAENIGAVNTIKLDGNRRIGYNTDAYGFQKSIGTFLKSHHTNALILGTGGASKAIAYVLGQMGIAVTYVSRNPDTSQMGYAALNRSVLQNHPVLVNCTPLGTHPNIDQKPNIPYSHITDKHLLFDLIYNPEKTEFLKEGEKRGADTVNGLRMLQLQADRAWEIWRE</sequence>
<dbReference type="CDD" id="cd01065">
    <property type="entry name" value="NAD_bind_Shikimate_DH"/>
    <property type="match status" value="1"/>
</dbReference>
<keyword evidence="3" id="KW-0028">Amino-acid biosynthesis</keyword>
<dbReference type="SUPFAM" id="SSF53223">
    <property type="entry name" value="Aminoacid dehydrogenase-like, N-terminal domain"/>
    <property type="match status" value="1"/>
</dbReference>
<proteinExistence type="predicted"/>
<organism evidence="5 6">
    <name type="scientific">Pricia mediterranea</name>
    <dbReference type="NCBI Taxonomy" id="3076079"/>
    <lineage>
        <taxon>Bacteria</taxon>
        <taxon>Pseudomonadati</taxon>
        <taxon>Bacteroidota</taxon>
        <taxon>Flavobacteriia</taxon>
        <taxon>Flavobacteriales</taxon>
        <taxon>Flavobacteriaceae</taxon>
        <taxon>Pricia</taxon>
    </lineage>
</organism>
<dbReference type="InterPro" id="IPR013708">
    <property type="entry name" value="Shikimate_DH-bd_N"/>
</dbReference>
<feature type="domain" description="Shikimate dehydrogenase substrate binding N-terminal" evidence="4">
    <location>
        <begin position="8"/>
        <end position="90"/>
    </location>
</feature>
<gene>
    <name evidence="5" type="ORF">RQM65_14885</name>
</gene>
<keyword evidence="3" id="KW-0057">Aromatic amino acid biosynthesis</keyword>
<comment type="caution">
    <text evidence="5">The sequence shown here is derived from an EMBL/GenBank/DDBJ whole genome shotgun (WGS) entry which is preliminary data.</text>
</comment>
<dbReference type="InterPro" id="IPR046346">
    <property type="entry name" value="Aminoacid_DH-like_N_sf"/>
</dbReference>
<dbReference type="InterPro" id="IPR022893">
    <property type="entry name" value="Shikimate_DH_fam"/>
</dbReference>
<evidence type="ECO:0000313" key="6">
    <source>
        <dbReference type="Proteomes" id="UP001250656"/>
    </source>
</evidence>
<dbReference type="Gene3D" id="3.40.50.720">
    <property type="entry name" value="NAD(P)-binding Rossmann-like Domain"/>
    <property type="match status" value="1"/>
</dbReference>
<evidence type="ECO:0000313" key="5">
    <source>
        <dbReference type="EMBL" id="MDT7829950.1"/>
    </source>
</evidence>
<dbReference type="PANTHER" id="PTHR21089:SF1">
    <property type="entry name" value="BIFUNCTIONAL 3-DEHYDROQUINATE DEHYDRATASE_SHIKIMATE DEHYDROGENASE, CHLOROPLASTIC"/>
    <property type="match status" value="1"/>
</dbReference>
<dbReference type="EMBL" id="JAVTTP010000001">
    <property type="protein sequence ID" value="MDT7829950.1"/>
    <property type="molecule type" value="Genomic_DNA"/>
</dbReference>
<evidence type="ECO:0000256" key="3">
    <source>
        <dbReference type="ARBA" id="ARBA00023141"/>
    </source>
</evidence>
<evidence type="ECO:0000256" key="1">
    <source>
        <dbReference type="ARBA" id="ARBA00004871"/>
    </source>
</evidence>
<keyword evidence="2" id="KW-0560">Oxidoreductase</keyword>
<dbReference type="Pfam" id="PF08501">
    <property type="entry name" value="Shikimate_dh_N"/>
    <property type="match status" value="1"/>
</dbReference>
<dbReference type="SUPFAM" id="SSF51735">
    <property type="entry name" value="NAD(P)-binding Rossmann-fold domains"/>
    <property type="match status" value="1"/>
</dbReference>
<dbReference type="PANTHER" id="PTHR21089">
    <property type="entry name" value="SHIKIMATE DEHYDROGENASE"/>
    <property type="match status" value="1"/>
</dbReference>
<comment type="pathway">
    <text evidence="1">Metabolic intermediate biosynthesis; chorismate biosynthesis; chorismate from D-erythrose 4-phosphate and phosphoenolpyruvate: step 4/7.</text>
</comment>
<dbReference type="Proteomes" id="UP001250656">
    <property type="component" value="Unassembled WGS sequence"/>
</dbReference>
<evidence type="ECO:0000256" key="2">
    <source>
        <dbReference type="ARBA" id="ARBA00023002"/>
    </source>
</evidence>
<dbReference type="InterPro" id="IPR036291">
    <property type="entry name" value="NAD(P)-bd_dom_sf"/>
</dbReference>
<evidence type="ECO:0000259" key="4">
    <source>
        <dbReference type="Pfam" id="PF08501"/>
    </source>
</evidence>
<dbReference type="RefSeq" id="WP_314016209.1">
    <property type="nucleotide sequence ID" value="NZ_JAVTTP010000001.1"/>
</dbReference>
<reference evidence="5 6" key="1">
    <citation type="submission" date="2023-09" db="EMBL/GenBank/DDBJ databases">
        <title>Novel taxa isolated from Blanes Bay.</title>
        <authorList>
            <person name="Rey-Velasco X."/>
            <person name="Lucena T."/>
        </authorList>
    </citation>
    <scope>NUCLEOTIDE SEQUENCE [LARGE SCALE GENOMIC DNA]</scope>
    <source>
        <strain evidence="5 6">S334</strain>
    </source>
</reference>
<accession>A0ABU3L8D7</accession>